<keyword evidence="4 5" id="KW-0472">Membrane</keyword>
<evidence type="ECO:0000256" key="1">
    <source>
        <dbReference type="ARBA" id="ARBA00004141"/>
    </source>
</evidence>
<evidence type="ECO:0000256" key="5">
    <source>
        <dbReference type="SAM" id="Phobius"/>
    </source>
</evidence>
<accession>A0A8J3JUP2</accession>
<feature type="transmembrane region" description="Helical" evidence="5">
    <location>
        <begin position="258"/>
        <end position="275"/>
    </location>
</feature>
<gene>
    <name evidence="7" type="ORF">Cch02nite_06460</name>
</gene>
<evidence type="ECO:0000313" key="8">
    <source>
        <dbReference type="Proteomes" id="UP000619293"/>
    </source>
</evidence>
<feature type="transmembrane region" description="Helical" evidence="5">
    <location>
        <begin position="364"/>
        <end position="385"/>
    </location>
</feature>
<feature type="transmembrane region" description="Helical" evidence="5">
    <location>
        <begin position="92"/>
        <end position="113"/>
    </location>
</feature>
<dbReference type="InterPro" id="IPR051533">
    <property type="entry name" value="WaaL-like"/>
</dbReference>
<feature type="domain" description="O-antigen ligase-related" evidence="6">
    <location>
        <begin position="244"/>
        <end position="369"/>
    </location>
</feature>
<feature type="transmembrane region" description="Helical" evidence="5">
    <location>
        <begin position="397"/>
        <end position="415"/>
    </location>
</feature>
<dbReference type="InterPro" id="IPR007016">
    <property type="entry name" value="O-antigen_ligase-rel_domated"/>
</dbReference>
<dbReference type="RefSeq" id="WP_191841724.1">
    <property type="nucleotide sequence ID" value="NZ_BAAALB010000015.1"/>
</dbReference>
<protein>
    <recommendedName>
        <fullName evidence="6">O-antigen ligase-related domain-containing protein</fullName>
    </recommendedName>
</protein>
<feature type="transmembrane region" description="Helical" evidence="5">
    <location>
        <begin position="58"/>
        <end position="80"/>
    </location>
</feature>
<keyword evidence="2 5" id="KW-0812">Transmembrane</keyword>
<evidence type="ECO:0000256" key="4">
    <source>
        <dbReference type="ARBA" id="ARBA00023136"/>
    </source>
</evidence>
<feature type="transmembrane region" description="Helical" evidence="5">
    <location>
        <begin position="235"/>
        <end position="252"/>
    </location>
</feature>
<feature type="transmembrane region" description="Helical" evidence="5">
    <location>
        <begin position="32"/>
        <end position="52"/>
    </location>
</feature>
<dbReference type="GO" id="GO:0016020">
    <property type="term" value="C:membrane"/>
    <property type="evidence" value="ECO:0007669"/>
    <property type="project" value="UniProtKB-SubCell"/>
</dbReference>
<evidence type="ECO:0000313" key="7">
    <source>
        <dbReference type="EMBL" id="GIF87202.1"/>
    </source>
</evidence>
<comment type="caution">
    <text evidence="7">The sequence shown here is derived from an EMBL/GenBank/DDBJ whole genome shotgun (WGS) entry which is preliminary data.</text>
</comment>
<organism evidence="7 8">
    <name type="scientific">Catellatospora chokoriensis</name>
    <dbReference type="NCBI Taxonomy" id="310353"/>
    <lineage>
        <taxon>Bacteria</taxon>
        <taxon>Bacillati</taxon>
        <taxon>Actinomycetota</taxon>
        <taxon>Actinomycetes</taxon>
        <taxon>Micromonosporales</taxon>
        <taxon>Micromonosporaceae</taxon>
        <taxon>Catellatospora</taxon>
    </lineage>
</organism>
<feature type="transmembrane region" description="Helical" evidence="5">
    <location>
        <begin position="282"/>
        <end position="301"/>
    </location>
</feature>
<comment type="subcellular location">
    <subcellularLocation>
        <location evidence="1">Membrane</location>
        <topology evidence="1">Multi-pass membrane protein</topology>
    </subcellularLocation>
</comment>
<dbReference type="EMBL" id="BONG01000002">
    <property type="protein sequence ID" value="GIF87202.1"/>
    <property type="molecule type" value="Genomic_DNA"/>
</dbReference>
<dbReference type="PANTHER" id="PTHR37422:SF13">
    <property type="entry name" value="LIPOPOLYSACCHARIDE BIOSYNTHESIS PROTEIN PA4999-RELATED"/>
    <property type="match status" value="1"/>
</dbReference>
<feature type="transmembrane region" description="Helical" evidence="5">
    <location>
        <begin position="150"/>
        <end position="171"/>
    </location>
</feature>
<feature type="transmembrane region" description="Helical" evidence="5">
    <location>
        <begin position="125"/>
        <end position="143"/>
    </location>
</feature>
<dbReference type="PANTHER" id="PTHR37422">
    <property type="entry name" value="TEICHURONIC ACID BIOSYNTHESIS PROTEIN TUAE"/>
    <property type="match status" value="1"/>
</dbReference>
<keyword evidence="3 5" id="KW-1133">Transmembrane helix</keyword>
<evidence type="ECO:0000256" key="3">
    <source>
        <dbReference type="ARBA" id="ARBA00022989"/>
    </source>
</evidence>
<sequence length="460" mass="48780">MNPNTSHLADFEPAQLAGKTYVTRLRAGRIDAATMLTVVVALICLVPVGQVLPGMTGVGRPGLVVGLVLCGWWVLVRFAPHLVVTGPQPMRWALLAFVSAALLSYAAGSVRGLTTLEINGANRALLFYGTLAGVILVAADGLTNWQRLQVVLQSAVVCAAIMAVLGIIQYVTRVDIVAYINIPGLEIKGESLGFEERGAGVRVASTATHYIELAAVLALCLPFAIHLAHFAQKPVQRRVALVCALLIGPGIGATISRTGIVAVALTALVLVPVWTWRTRYNIGVTAVGVIAALSVVNPGLARTLFSLFDNPTDNSSIMARSNRYPMVFEYFSQRPILGRGTGTFLTPQYPILDNQWLGTLISDGVIGVLTLAGLHLTALVLAVIAFRRSTTQATRHLCACLIATQIIAVAVGGTFDSMSFTTYATMIALMLGLCGAVWRLTHQDVSVRTATARGDSENAG</sequence>
<dbReference type="Pfam" id="PF04932">
    <property type="entry name" value="Wzy_C"/>
    <property type="match status" value="1"/>
</dbReference>
<feature type="transmembrane region" description="Helical" evidence="5">
    <location>
        <begin position="421"/>
        <end position="440"/>
    </location>
</feature>
<evidence type="ECO:0000259" key="6">
    <source>
        <dbReference type="Pfam" id="PF04932"/>
    </source>
</evidence>
<keyword evidence="8" id="KW-1185">Reference proteome</keyword>
<feature type="transmembrane region" description="Helical" evidence="5">
    <location>
        <begin position="210"/>
        <end position="228"/>
    </location>
</feature>
<proteinExistence type="predicted"/>
<reference evidence="7 8" key="1">
    <citation type="submission" date="2021-01" db="EMBL/GenBank/DDBJ databases">
        <title>Whole genome shotgun sequence of Catellatospora chokoriensis NBRC 107358.</title>
        <authorList>
            <person name="Komaki H."/>
            <person name="Tamura T."/>
        </authorList>
    </citation>
    <scope>NUCLEOTIDE SEQUENCE [LARGE SCALE GENOMIC DNA]</scope>
    <source>
        <strain evidence="7 8">NBRC 107358</strain>
    </source>
</reference>
<evidence type="ECO:0000256" key="2">
    <source>
        <dbReference type="ARBA" id="ARBA00022692"/>
    </source>
</evidence>
<dbReference type="AlphaFoldDB" id="A0A8J3JUP2"/>
<dbReference type="Proteomes" id="UP000619293">
    <property type="component" value="Unassembled WGS sequence"/>
</dbReference>
<name>A0A8J3JUP2_9ACTN</name>